<name>A0ABV3G9W2_MICGL</name>
<keyword evidence="2" id="KW-0812">Transmembrane</keyword>
<evidence type="ECO:0000313" key="4">
    <source>
        <dbReference type="Proteomes" id="UP001551675"/>
    </source>
</evidence>
<evidence type="ECO:0000256" key="1">
    <source>
        <dbReference type="SAM" id="Coils"/>
    </source>
</evidence>
<feature type="transmembrane region" description="Helical" evidence="2">
    <location>
        <begin position="322"/>
        <end position="351"/>
    </location>
</feature>
<feature type="transmembrane region" description="Helical" evidence="2">
    <location>
        <begin position="9"/>
        <end position="31"/>
    </location>
</feature>
<feature type="transmembrane region" description="Helical" evidence="2">
    <location>
        <begin position="51"/>
        <end position="70"/>
    </location>
</feature>
<feature type="transmembrane region" description="Helical" evidence="2">
    <location>
        <begin position="113"/>
        <end position="133"/>
    </location>
</feature>
<evidence type="ECO:0000313" key="3">
    <source>
        <dbReference type="EMBL" id="MEV0968221.1"/>
    </source>
</evidence>
<keyword evidence="2" id="KW-1133">Transmembrane helix</keyword>
<keyword evidence="1" id="KW-0175">Coiled coil</keyword>
<evidence type="ECO:0000256" key="2">
    <source>
        <dbReference type="SAM" id="Phobius"/>
    </source>
</evidence>
<keyword evidence="4" id="KW-1185">Reference proteome</keyword>
<proteinExistence type="predicted"/>
<organism evidence="3 4">
    <name type="scientific">Microtetraspora glauca</name>
    <dbReference type="NCBI Taxonomy" id="1996"/>
    <lineage>
        <taxon>Bacteria</taxon>
        <taxon>Bacillati</taxon>
        <taxon>Actinomycetota</taxon>
        <taxon>Actinomycetes</taxon>
        <taxon>Streptosporangiales</taxon>
        <taxon>Streptosporangiaceae</taxon>
        <taxon>Microtetraspora</taxon>
    </lineage>
</organism>
<evidence type="ECO:0008006" key="5">
    <source>
        <dbReference type="Google" id="ProtNLM"/>
    </source>
</evidence>
<keyword evidence="2" id="KW-0472">Membrane</keyword>
<feature type="transmembrane region" description="Helical" evidence="2">
    <location>
        <begin position="235"/>
        <end position="253"/>
    </location>
</feature>
<dbReference type="EMBL" id="JBFALK010000003">
    <property type="protein sequence ID" value="MEV0968221.1"/>
    <property type="molecule type" value="Genomic_DNA"/>
</dbReference>
<feature type="transmembrane region" description="Helical" evidence="2">
    <location>
        <begin position="140"/>
        <end position="158"/>
    </location>
</feature>
<reference evidence="3 4" key="1">
    <citation type="submission" date="2024-06" db="EMBL/GenBank/DDBJ databases">
        <title>The Natural Products Discovery Center: Release of the First 8490 Sequenced Strains for Exploring Actinobacteria Biosynthetic Diversity.</title>
        <authorList>
            <person name="Kalkreuter E."/>
            <person name="Kautsar S.A."/>
            <person name="Yang D."/>
            <person name="Bader C.D."/>
            <person name="Teijaro C.N."/>
            <person name="Fluegel L."/>
            <person name="Davis C.M."/>
            <person name="Simpson J.R."/>
            <person name="Lauterbach L."/>
            <person name="Steele A.D."/>
            <person name="Gui C."/>
            <person name="Meng S."/>
            <person name="Li G."/>
            <person name="Viehrig K."/>
            <person name="Ye F."/>
            <person name="Su P."/>
            <person name="Kiefer A.F."/>
            <person name="Nichols A."/>
            <person name="Cepeda A.J."/>
            <person name="Yan W."/>
            <person name="Fan B."/>
            <person name="Jiang Y."/>
            <person name="Adhikari A."/>
            <person name="Zheng C.-J."/>
            <person name="Schuster L."/>
            <person name="Cowan T.M."/>
            <person name="Smanski M.J."/>
            <person name="Chevrette M.G."/>
            <person name="De Carvalho L.P.S."/>
            <person name="Shen B."/>
        </authorList>
    </citation>
    <scope>NUCLEOTIDE SEQUENCE [LARGE SCALE GENOMIC DNA]</scope>
    <source>
        <strain evidence="3 4">NPDC050100</strain>
    </source>
</reference>
<accession>A0ABV3G9W2</accession>
<feature type="transmembrane region" description="Helical" evidence="2">
    <location>
        <begin position="91"/>
        <end position="107"/>
    </location>
</feature>
<protein>
    <recommendedName>
        <fullName evidence="5">Integral membrane protein</fullName>
    </recommendedName>
</protein>
<feature type="coiled-coil region" evidence="1">
    <location>
        <begin position="570"/>
        <end position="597"/>
    </location>
</feature>
<feature type="transmembrane region" description="Helical" evidence="2">
    <location>
        <begin position="206"/>
        <end position="223"/>
    </location>
</feature>
<feature type="transmembrane region" description="Helical" evidence="2">
    <location>
        <begin position="173"/>
        <end position="194"/>
    </location>
</feature>
<dbReference type="Proteomes" id="UP001551675">
    <property type="component" value="Unassembled WGS sequence"/>
</dbReference>
<gene>
    <name evidence="3" type="ORF">AB0I59_06270</name>
</gene>
<dbReference type="RefSeq" id="WP_358130657.1">
    <property type="nucleotide sequence ID" value="NZ_JBFALK010000003.1"/>
</dbReference>
<feature type="transmembrane region" description="Helical" evidence="2">
    <location>
        <begin position="284"/>
        <end position="302"/>
    </location>
</feature>
<comment type="caution">
    <text evidence="3">The sequence shown here is derived from an EMBL/GenBank/DDBJ whole genome shotgun (WGS) entry which is preliminary data.</text>
</comment>
<feature type="transmembrane region" description="Helical" evidence="2">
    <location>
        <begin position="422"/>
        <end position="441"/>
    </location>
</feature>
<sequence length="763" mass="80774">MRRHRFGRFAASVAAAYTAAAVLFGVVALVTGDGALLARLLTLGQVGRLSAGWGVPLGVLIAAFQGWALWQILRGRAAGPVPAAGRSVRRLRAVLYLSAALGMLDSIPVDLPWWTEFVAGVGWLVLVMLFFVVLRGTARVTAALAAAAVALGEVSWIGSEVADHFDVPAAERIFGVAGLYGLPWTLGMALLLIAQAADGRWSRATVWAGFCSVAVPYLLIPFSTRLSFALANDSLGPVMYGLATATALLTAVWQARSAHELSGPAPEPVARAARPEPASLRSRPLAVAAVALPLLPLAVGLLDGTPPWAGVNSSFGWFSATGGLLAVVPAAIASLVDTVAGTGALSVLVLVAVLRRTFGLVRAAVLVLLAAAAVEVVIALTLLAPRDDPGYAALPSESGTVYDLVSSFASGLVPYGDHSGVARLWFGGAFAAAAVLLPRSLRRSGGRPRSRLRTVATVAAAAAPLCFLPMADHGGGPVTAARECAGPWPGGPNRAAPTGEKAFVCAVRGSSGALKVAPDLPDRFLVAYGRRLCDVHARDDPAELARVHRTDGVQVRELNYVLADICPSAATVVAAAREQEEREMREWEEERRRVCATARRHRPLIRPVSRVVQRDPVAMPDYGALEAYEPDIAGEDPEANDPTYQDDLLTVAPGFLGLDVHSDIPLCVTTETYTRRPPVEARGWQHVVEVGHPSVSGEIRFAHPLGGDPLPDLAVRGRGHYRIRIHYSWDRSRDGGAVRQRLLIMSYPGRGDRVVVHRARGKP</sequence>
<feature type="transmembrane region" description="Helical" evidence="2">
    <location>
        <begin position="363"/>
        <end position="384"/>
    </location>
</feature>